<dbReference type="CDD" id="cd04497">
    <property type="entry name" value="hPOT1_OB1_like"/>
    <property type="match status" value="1"/>
</dbReference>
<dbReference type="InterPro" id="IPR012340">
    <property type="entry name" value="NA-bd_OB-fold"/>
</dbReference>
<dbReference type="InterPro" id="IPR011564">
    <property type="entry name" value="Telomer_end-bd_POT1/Cdc13"/>
</dbReference>
<organism evidence="3">
    <name type="scientific">Blumeria graminis f. sp. tritici 96224</name>
    <dbReference type="NCBI Taxonomy" id="1268274"/>
    <lineage>
        <taxon>Eukaryota</taxon>
        <taxon>Fungi</taxon>
        <taxon>Dikarya</taxon>
        <taxon>Ascomycota</taxon>
        <taxon>Pezizomycotina</taxon>
        <taxon>Leotiomycetes</taxon>
        <taxon>Erysiphales</taxon>
        <taxon>Erysiphaceae</taxon>
        <taxon>Blumeria</taxon>
    </lineage>
</organism>
<feature type="domain" description="Telomeric single stranded DNA binding POT1/Cdc13" evidence="2">
    <location>
        <begin position="891"/>
        <end position="1026"/>
    </location>
</feature>
<dbReference type="SUPFAM" id="SSF50249">
    <property type="entry name" value="Nucleic acid-binding proteins"/>
    <property type="match status" value="1"/>
</dbReference>
<dbReference type="GO" id="GO:0000723">
    <property type="term" value="P:telomere maintenance"/>
    <property type="evidence" value="ECO:0007669"/>
    <property type="project" value="InterPro"/>
</dbReference>
<gene>
    <name evidence="3" type="ORF">BGT96224V2_LOCUS6045</name>
</gene>
<evidence type="ECO:0000259" key="2">
    <source>
        <dbReference type="SMART" id="SM00976"/>
    </source>
</evidence>
<feature type="region of interest" description="Disordered" evidence="1">
    <location>
        <begin position="375"/>
        <end position="401"/>
    </location>
</feature>
<protein>
    <submittedName>
        <fullName evidence="3">Bgt-4671</fullName>
    </submittedName>
</protein>
<reference evidence="3" key="1">
    <citation type="submission" date="2018-07" db="EMBL/GenBank/DDBJ databases">
        <authorList>
            <person name="Quirk P.G."/>
            <person name="Krulwich T.A."/>
        </authorList>
    </citation>
    <scope>NUCLEOTIDE SEQUENCE</scope>
    <source>
        <strain evidence="3">96224</strain>
    </source>
</reference>
<dbReference type="Gene3D" id="2.40.50.140">
    <property type="entry name" value="Nucleic acid-binding proteins"/>
    <property type="match status" value="1"/>
</dbReference>
<accession>A0A381LG55</accession>
<dbReference type="EMBL" id="UIGY01000205">
    <property type="protein sequence ID" value="SUZ12858.1"/>
    <property type="molecule type" value="Genomic_DNA"/>
</dbReference>
<name>A0A381LG55_BLUGR</name>
<proteinExistence type="predicted"/>
<dbReference type="AlphaFoldDB" id="A0A381LG55"/>
<evidence type="ECO:0000313" key="3">
    <source>
        <dbReference type="EMBL" id="SUZ12858.1"/>
    </source>
</evidence>
<dbReference type="GO" id="GO:0000781">
    <property type="term" value="C:chromosome, telomeric region"/>
    <property type="evidence" value="ECO:0007669"/>
    <property type="project" value="InterPro"/>
</dbReference>
<dbReference type="SMART" id="SM00976">
    <property type="entry name" value="Telo_bind"/>
    <property type="match status" value="1"/>
</dbReference>
<evidence type="ECO:0000256" key="1">
    <source>
        <dbReference type="SAM" id="MobiDB-lite"/>
    </source>
</evidence>
<dbReference type="OrthoDB" id="5363079at2759"/>
<sequence>MDIQSYTPIAQLTPQLAYLGQQWINTVIALVWPYCSATDTFSILLSEPDFRLRRAGGQVRVNFSGSSAHIIAKSGLSSGDKVTLCLDGVEWVLDPSEVNVPGTSIVFELKFCEKLYLHYQYDGDSSIHEIKLEKTHSNSNTNSSMQRQNLELIDPSTMKLPGESYSQPIINDKEIHSSPAFVRIAKISRSSIFDSDYDPFTEDDLTTTGNGRKRIRLNSVGSRSYSSIVLEAEKLSFQTPLREIEHKKNSQSPILDDNCHTDQVENVIKTRMLQSTRPEISIESNHNPIRDRELHLKRSIPKSQSPKTLQSLTPTDNYLVILSNSAPKLDTSGDLPNTSILLNTTETEIFNSTVTYNEKPFSEEPDIFTTNEIQVNESKTPKQQENDREDDNPGLKPQFLDQNMSNYPLSLASAVLQVGNQLIKDEDLTEFQKLNSAQTMPITSKLISASSSQDINLCEEKTEEMSHSLNTISDIQTSSNFTRDSSVIEQISSQDKTPGFKFTKKSSLEQKTRAFNDASSFISQSQVENASQGFKKNIERHLVNSSPDSADGKFSEIQALESDQDSKKVDKDYDELSSEVSDYDYKTEIEEREYCSEVLLPINLDQVDDCHSSDSYWGSDSERVFMYRDEDEDEEEEEDASLPKIQRTPVVIDLLSSDEEDVVNHTHILESGEGRKILSEEPLNQFLEEVVSDDVPTRNKYLRAPYLPTQTDVRHDTYEEKDTLSLKYDDNSFEGFDNHSTASNEMHEESDEPAAINADLWSPDEDITKSETSSFVVSSNCPIEVKSLGIESCEAAQHLEIFSPEINDNAKNYTSSYRQFRQAGDLICSSEKCDNTYPLEQKDAIGTQLDLNLSTQNSPSAISLSPDLSLLSEGDLKLRLIRKLRNDLRDLTALKLIRYRQNQIIDILAVVTTSPLSPQRTRGGQKDYRLTFNVTDPTIAPCNVVQVQIFRSHHEALPIVGVGDAILLRNFQTFIEKKRVSLKSTNKEGSGSAVFKGAGEPEMRGTPIEFGDSEKGYVTQIRTWFAGLDGVAKAKIARANGNKLKISDG</sequence>
<dbReference type="GO" id="GO:0003677">
    <property type="term" value="F:DNA binding"/>
    <property type="evidence" value="ECO:0007669"/>
    <property type="project" value="InterPro"/>
</dbReference>